<keyword evidence="11" id="KW-1185">Reference proteome</keyword>
<keyword evidence="7" id="KW-0902">Two-component regulatory system</keyword>
<dbReference type="Proteomes" id="UP001236559">
    <property type="component" value="Unassembled WGS sequence"/>
</dbReference>
<proteinExistence type="predicted"/>
<dbReference type="InterPro" id="IPR036890">
    <property type="entry name" value="HATPase_C_sf"/>
</dbReference>
<dbReference type="InterPro" id="IPR036097">
    <property type="entry name" value="HisK_dim/P_sf"/>
</dbReference>
<dbReference type="InterPro" id="IPR005467">
    <property type="entry name" value="His_kinase_dom"/>
</dbReference>
<evidence type="ECO:0000256" key="4">
    <source>
        <dbReference type="ARBA" id="ARBA00022553"/>
    </source>
</evidence>
<keyword evidence="5" id="KW-0808">Transferase</keyword>
<evidence type="ECO:0000313" key="11">
    <source>
        <dbReference type="Proteomes" id="UP001236559"/>
    </source>
</evidence>
<dbReference type="PROSITE" id="PS50109">
    <property type="entry name" value="HIS_KIN"/>
    <property type="match status" value="1"/>
</dbReference>
<comment type="catalytic activity">
    <reaction evidence="1">
        <text>ATP + protein L-histidine = ADP + protein N-phospho-L-histidine.</text>
        <dbReference type="EC" id="2.7.13.3"/>
    </reaction>
</comment>
<dbReference type="Gene3D" id="1.10.287.130">
    <property type="match status" value="1"/>
</dbReference>
<accession>A0ABU0AWA9</accession>
<comment type="subcellular location">
    <subcellularLocation>
        <location evidence="2">Membrane</location>
    </subcellularLocation>
</comment>
<organism evidence="10 11">
    <name type="scientific">Peptoniphilus koenoeneniae</name>
    <dbReference type="NCBI Taxonomy" id="507751"/>
    <lineage>
        <taxon>Bacteria</taxon>
        <taxon>Bacillati</taxon>
        <taxon>Bacillota</taxon>
        <taxon>Tissierellia</taxon>
        <taxon>Tissierellales</taxon>
        <taxon>Peptoniphilaceae</taxon>
        <taxon>Peptoniphilus</taxon>
    </lineage>
</organism>
<protein>
    <recommendedName>
        <fullName evidence="3">histidine kinase</fullName>
        <ecNumber evidence="3">2.7.13.3</ecNumber>
    </recommendedName>
</protein>
<dbReference type="SMART" id="SM00388">
    <property type="entry name" value="HisKA"/>
    <property type="match status" value="1"/>
</dbReference>
<keyword evidence="8" id="KW-0812">Transmembrane</keyword>
<feature type="transmembrane region" description="Helical" evidence="8">
    <location>
        <begin position="73"/>
        <end position="95"/>
    </location>
</feature>
<dbReference type="GO" id="GO:0016301">
    <property type="term" value="F:kinase activity"/>
    <property type="evidence" value="ECO:0007669"/>
    <property type="project" value="UniProtKB-KW"/>
</dbReference>
<evidence type="ECO:0000256" key="8">
    <source>
        <dbReference type="SAM" id="Phobius"/>
    </source>
</evidence>
<reference evidence="10 11" key="1">
    <citation type="submission" date="2023-07" db="EMBL/GenBank/DDBJ databases">
        <title>Genomic Encyclopedia of Type Strains, Phase IV (KMG-IV): sequencing the most valuable type-strain genomes for metagenomic binning, comparative biology and taxonomic classification.</title>
        <authorList>
            <person name="Goeker M."/>
        </authorList>
    </citation>
    <scope>NUCLEOTIDE SEQUENCE [LARGE SCALE GENOMIC DNA]</scope>
    <source>
        <strain evidence="10 11">DSM 22616</strain>
    </source>
</reference>
<evidence type="ECO:0000256" key="5">
    <source>
        <dbReference type="ARBA" id="ARBA00022679"/>
    </source>
</evidence>
<dbReference type="SUPFAM" id="SSF47384">
    <property type="entry name" value="Homodimeric domain of signal transducing histidine kinase"/>
    <property type="match status" value="1"/>
</dbReference>
<keyword evidence="6 10" id="KW-0418">Kinase</keyword>
<dbReference type="EMBL" id="JAUSTN010000008">
    <property type="protein sequence ID" value="MDQ0275544.1"/>
    <property type="molecule type" value="Genomic_DNA"/>
</dbReference>
<dbReference type="InterPro" id="IPR003594">
    <property type="entry name" value="HATPase_dom"/>
</dbReference>
<dbReference type="EC" id="2.7.13.3" evidence="3"/>
<sequence>MENSEKKLIKILKDIKMEFVLLNLLIILDFIFIDIGHILALGLFLLIVLIKIYKKNFLNSLWTLNLYVRRRQSPYYMLSFVFNILSLILILSALVTRTKIYFIVFLLLRLCLEIERQVSQYIILSDAIKKTASFEKIEIDENFATQKTVKNLKMLDNISLDINQMIQEKMENEMMKVELITNISHDLKTPLTSIINYADLLEKKKTLDEEAKEYINILGRNSRRLKSRIIDLIYAARTNAKNIKVEKEIIEFNELVNQTYGDFISLFEKNNLDFIYDSDKENIFIYSDGNLVSRVIQNLLSNAYKYSLKGTRIYSKTTTDENNIYFSIKNTSAEKLNISAEELMKELVKVDRSRAKEGSGLGLYISKNLVEILGGKFELVIDGDYFQTFISLPIEGSVVS</sequence>
<dbReference type="Gene3D" id="3.30.565.10">
    <property type="entry name" value="Histidine kinase-like ATPase, C-terminal domain"/>
    <property type="match status" value="1"/>
</dbReference>
<dbReference type="SUPFAM" id="SSF55874">
    <property type="entry name" value="ATPase domain of HSP90 chaperone/DNA topoisomerase II/histidine kinase"/>
    <property type="match status" value="1"/>
</dbReference>
<dbReference type="Pfam" id="PF00512">
    <property type="entry name" value="HisKA"/>
    <property type="match status" value="1"/>
</dbReference>
<evidence type="ECO:0000313" key="10">
    <source>
        <dbReference type="EMBL" id="MDQ0275544.1"/>
    </source>
</evidence>
<keyword evidence="4" id="KW-0597">Phosphoprotein</keyword>
<evidence type="ECO:0000256" key="7">
    <source>
        <dbReference type="ARBA" id="ARBA00023012"/>
    </source>
</evidence>
<dbReference type="CDD" id="cd00082">
    <property type="entry name" value="HisKA"/>
    <property type="match status" value="1"/>
</dbReference>
<dbReference type="InterPro" id="IPR003661">
    <property type="entry name" value="HisK_dim/P_dom"/>
</dbReference>
<comment type="caution">
    <text evidence="10">The sequence shown here is derived from an EMBL/GenBank/DDBJ whole genome shotgun (WGS) entry which is preliminary data.</text>
</comment>
<gene>
    <name evidence="10" type="ORF">J2S72_001573</name>
</gene>
<dbReference type="PANTHER" id="PTHR45453:SF1">
    <property type="entry name" value="PHOSPHATE REGULON SENSOR PROTEIN PHOR"/>
    <property type="match status" value="1"/>
</dbReference>
<name>A0ABU0AWA9_9FIRM</name>
<evidence type="ECO:0000256" key="2">
    <source>
        <dbReference type="ARBA" id="ARBA00004370"/>
    </source>
</evidence>
<dbReference type="Pfam" id="PF02518">
    <property type="entry name" value="HATPase_c"/>
    <property type="match status" value="1"/>
</dbReference>
<feature type="transmembrane region" description="Helical" evidence="8">
    <location>
        <begin position="20"/>
        <end position="53"/>
    </location>
</feature>
<evidence type="ECO:0000256" key="1">
    <source>
        <dbReference type="ARBA" id="ARBA00000085"/>
    </source>
</evidence>
<dbReference type="RefSeq" id="WP_307495293.1">
    <property type="nucleotide sequence ID" value="NZ_JAUSTN010000008.1"/>
</dbReference>
<evidence type="ECO:0000256" key="3">
    <source>
        <dbReference type="ARBA" id="ARBA00012438"/>
    </source>
</evidence>
<feature type="domain" description="Histidine kinase" evidence="9">
    <location>
        <begin position="182"/>
        <end position="396"/>
    </location>
</feature>
<dbReference type="SMART" id="SM00387">
    <property type="entry name" value="HATPase_c"/>
    <property type="match status" value="1"/>
</dbReference>
<evidence type="ECO:0000256" key="6">
    <source>
        <dbReference type="ARBA" id="ARBA00022777"/>
    </source>
</evidence>
<evidence type="ECO:0000259" key="9">
    <source>
        <dbReference type="PROSITE" id="PS50109"/>
    </source>
</evidence>
<dbReference type="InterPro" id="IPR050351">
    <property type="entry name" value="BphY/WalK/GraS-like"/>
</dbReference>
<keyword evidence="8" id="KW-0472">Membrane</keyword>
<keyword evidence="8" id="KW-1133">Transmembrane helix</keyword>
<dbReference type="PANTHER" id="PTHR45453">
    <property type="entry name" value="PHOSPHATE REGULON SENSOR PROTEIN PHOR"/>
    <property type="match status" value="1"/>
</dbReference>